<keyword evidence="1" id="KW-0812">Transmembrane</keyword>
<dbReference type="AlphaFoldDB" id="A0A1G2GQR4"/>
<sequence>MQNFSIPNLEILIPVFIWSLAWKGFALWRAARKSQKGWFVAILIVNSAGILEIIYLLTAGKQKSTEDQQVVNRL</sequence>
<organism evidence="3 4">
    <name type="scientific">Candidatus Ryanbacteria bacterium RIFCSPLOWO2_01_FULL_48_26</name>
    <dbReference type="NCBI Taxonomy" id="1802126"/>
    <lineage>
        <taxon>Bacteria</taxon>
        <taxon>Candidatus Ryaniibacteriota</taxon>
    </lineage>
</organism>
<dbReference type="EMBL" id="MHNW01000044">
    <property type="protein sequence ID" value="OGZ52557.1"/>
    <property type="molecule type" value="Genomic_DNA"/>
</dbReference>
<protein>
    <recommendedName>
        <fullName evidence="2">DUF5652 domain-containing protein</fullName>
    </recommendedName>
</protein>
<proteinExistence type="predicted"/>
<gene>
    <name evidence="3" type="ORF">A3B25_01470</name>
</gene>
<feature type="domain" description="DUF5652" evidence="2">
    <location>
        <begin position="3"/>
        <end position="65"/>
    </location>
</feature>
<comment type="caution">
    <text evidence="3">The sequence shown here is derived from an EMBL/GenBank/DDBJ whole genome shotgun (WGS) entry which is preliminary data.</text>
</comment>
<dbReference type="Pfam" id="PF18893">
    <property type="entry name" value="DUF5652"/>
    <property type="match status" value="1"/>
</dbReference>
<dbReference type="InterPro" id="IPR043712">
    <property type="entry name" value="DUF5652"/>
</dbReference>
<reference evidence="3 4" key="1">
    <citation type="journal article" date="2016" name="Nat. Commun.">
        <title>Thousands of microbial genomes shed light on interconnected biogeochemical processes in an aquifer system.</title>
        <authorList>
            <person name="Anantharaman K."/>
            <person name="Brown C.T."/>
            <person name="Hug L.A."/>
            <person name="Sharon I."/>
            <person name="Castelle C.J."/>
            <person name="Probst A.J."/>
            <person name="Thomas B.C."/>
            <person name="Singh A."/>
            <person name="Wilkins M.J."/>
            <person name="Karaoz U."/>
            <person name="Brodie E.L."/>
            <person name="Williams K.H."/>
            <person name="Hubbard S.S."/>
            <person name="Banfield J.F."/>
        </authorList>
    </citation>
    <scope>NUCLEOTIDE SEQUENCE [LARGE SCALE GENOMIC DNA]</scope>
</reference>
<evidence type="ECO:0000259" key="2">
    <source>
        <dbReference type="Pfam" id="PF18893"/>
    </source>
</evidence>
<evidence type="ECO:0000256" key="1">
    <source>
        <dbReference type="SAM" id="Phobius"/>
    </source>
</evidence>
<dbReference type="Proteomes" id="UP000179106">
    <property type="component" value="Unassembled WGS sequence"/>
</dbReference>
<keyword evidence="1" id="KW-1133">Transmembrane helix</keyword>
<feature type="transmembrane region" description="Helical" evidence="1">
    <location>
        <begin position="37"/>
        <end position="57"/>
    </location>
</feature>
<keyword evidence="1" id="KW-0472">Membrane</keyword>
<evidence type="ECO:0000313" key="4">
    <source>
        <dbReference type="Proteomes" id="UP000179106"/>
    </source>
</evidence>
<dbReference type="STRING" id="1802126.A3B25_01470"/>
<name>A0A1G2GQR4_9BACT</name>
<accession>A0A1G2GQR4</accession>
<evidence type="ECO:0000313" key="3">
    <source>
        <dbReference type="EMBL" id="OGZ52557.1"/>
    </source>
</evidence>